<dbReference type="EMBL" id="JAUJYO010000010">
    <property type="protein sequence ID" value="KAK1306882.1"/>
    <property type="molecule type" value="Genomic_DNA"/>
</dbReference>
<organism evidence="1 2">
    <name type="scientific">Acorus calamus</name>
    <name type="common">Sweet flag</name>
    <dbReference type="NCBI Taxonomy" id="4465"/>
    <lineage>
        <taxon>Eukaryota</taxon>
        <taxon>Viridiplantae</taxon>
        <taxon>Streptophyta</taxon>
        <taxon>Embryophyta</taxon>
        <taxon>Tracheophyta</taxon>
        <taxon>Spermatophyta</taxon>
        <taxon>Magnoliopsida</taxon>
        <taxon>Liliopsida</taxon>
        <taxon>Acoraceae</taxon>
        <taxon>Acorus</taxon>
    </lineage>
</organism>
<name>A0AAV9E0A5_ACOCL</name>
<comment type="caution">
    <text evidence="1">The sequence shown here is derived from an EMBL/GenBank/DDBJ whole genome shotgun (WGS) entry which is preliminary data.</text>
</comment>
<sequence length="204" mass="24286">MSSLAILSLRVRKSHHTIKKLKSKASMLKKEKALRDPEISPEEKRKKEMAQLLKRIINNKIETEGEGFIKANSHPNGILDKLDLRELKEMYPNAHRDHLIFYIKKYIERAYRLERLKASLELCHFFKANSYEKYYRKPVLLQQKFAEHKPMLREIISGTDLRIFFSYEFYMRFCTTARRQKKSMDQVLSEYKIGDLAEIEQIVG</sequence>
<proteinExistence type="predicted"/>
<dbReference type="Proteomes" id="UP001180020">
    <property type="component" value="Unassembled WGS sequence"/>
</dbReference>
<evidence type="ECO:0000313" key="1">
    <source>
        <dbReference type="EMBL" id="KAK1306882.1"/>
    </source>
</evidence>
<gene>
    <name evidence="1" type="ORF">QJS10_CPA10g01892</name>
</gene>
<dbReference type="AlphaFoldDB" id="A0AAV9E0A5"/>
<evidence type="ECO:0000313" key="2">
    <source>
        <dbReference type="Proteomes" id="UP001180020"/>
    </source>
</evidence>
<reference evidence="1" key="1">
    <citation type="journal article" date="2023" name="Nat. Commun.">
        <title>Diploid and tetraploid genomes of Acorus and the evolution of monocots.</title>
        <authorList>
            <person name="Ma L."/>
            <person name="Liu K.W."/>
            <person name="Li Z."/>
            <person name="Hsiao Y.Y."/>
            <person name="Qi Y."/>
            <person name="Fu T."/>
            <person name="Tang G.D."/>
            <person name="Zhang D."/>
            <person name="Sun W.H."/>
            <person name="Liu D.K."/>
            <person name="Li Y."/>
            <person name="Chen G.Z."/>
            <person name="Liu X.D."/>
            <person name="Liao X.Y."/>
            <person name="Jiang Y.T."/>
            <person name="Yu X."/>
            <person name="Hao Y."/>
            <person name="Huang J."/>
            <person name="Zhao X.W."/>
            <person name="Ke S."/>
            <person name="Chen Y.Y."/>
            <person name="Wu W.L."/>
            <person name="Hsu J.L."/>
            <person name="Lin Y.F."/>
            <person name="Huang M.D."/>
            <person name="Li C.Y."/>
            <person name="Huang L."/>
            <person name="Wang Z.W."/>
            <person name="Zhao X."/>
            <person name="Zhong W.Y."/>
            <person name="Peng D.H."/>
            <person name="Ahmad S."/>
            <person name="Lan S."/>
            <person name="Zhang J.S."/>
            <person name="Tsai W.C."/>
            <person name="Van de Peer Y."/>
            <person name="Liu Z.J."/>
        </authorList>
    </citation>
    <scope>NUCLEOTIDE SEQUENCE</scope>
    <source>
        <strain evidence="1">CP</strain>
    </source>
</reference>
<keyword evidence="2" id="KW-1185">Reference proteome</keyword>
<protein>
    <submittedName>
        <fullName evidence="1">Uncharacterized protein</fullName>
    </submittedName>
</protein>
<reference evidence="1" key="2">
    <citation type="submission" date="2023-06" db="EMBL/GenBank/DDBJ databases">
        <authorList>
            <person name="Ma L."/>
            <person name="Liu K.-W."/>
            <person name="Li Z."/>
            <person name="Hsiao Y.-Y."/>
            <person name="Qi Y."/>
            <person name="Fu T."/>
            <person name="Tang G."/>
            <person name="Zhang D."/>
            <person name="Sun W.-H."/>
            <person name="Liu D.-K."/>
            <person name="Li Y."/>
            <person name="Chen G.-Z."/>
            <person name="Liu X.-D."/>
            <person name="Liao X.-Y."/>
            <person name="Jiang Y.-T."/>
            <person name="Yu X."/>
            <person name="Hao Y."/>
            <person name="Huang J."/>
            <person name="Zhao X.-W."/>
            <person name="Ke S."/>
            <person name="Chen Y.-Y."/>
            <person name="Wu W.-L."/>
            <person name="Hsu J.-L."/>
            <person name="Lin Y.-F."/>
            <person name="Huang M.-D."/>
            <person name="Li C.-Y."/>
            <person name="Huang L."/>
            <person name="Wang Z.-W."/>
            <person name="Zhao X."/>
            <person name="Zhong W.-Y."/>
            <person name="Peng D.-H."/>
            <person name="Ahmad S."/>
            <person name="Lan S."/>
            <person name="Zhang J.-S."/>
            <person name="Tsai W.-C."/>
            <person name="Van De Peer Y."/>
            <person name="Liu Z.-J."/>
        </authorList>
    </citation>
    <scope>NUCLEOTIDE SEQUENCE</scope>
    <source>
        <strain evidence="1">CP</strain>
        <tissue evidence="1">Leaves</tissue>
    </source>
</reference>
<accession>A0AAV9E0A5</accession>